<dbReference type="SUPFAM" id="SSF53187">
    <property type="entry name" value="Zn-dependent exopeptidases"/>
    <property type="match status" value="1"/>
</dbReference>
<evidence type="ECO:0000313" key="3">
    <source>
        <dbReference type="EMBL" id="RDY27426.1"/>
    </source>
</evidence>
<organism evidence="3 4">
    <name type="scientific">Romboutsia weinsteinii</name>
    <dbReference type="NCBI Taxonomy" id="2020949"/>
    <lineage>
        <taxon>Bacteria</taxon>
        <taxon>Bacillati</taxon>
        <taxon>Bacillota</taxon>
        <taxon>Clostridia</taxon>
        <taxon>Peptostreptococcales</taxon>
        <taxon>Peptostreptococcaceae</taxon>
        <taxon>Romboutsia</taxon>
    </lineage>
</organism>
<dbReference type="GO" id="GO:0009253">
    <property type="term" value="P:peptidoglycan catabolic process"/>
    <property type="evidence" value="ECO:0007669"/>
    <property type="project" value="InterPro"/>
</dbReference>
<dbReference type="SUPFAM" id="SSF110997">
    <property type="entry name" value="Sporulation related repeat"/>
    <property type="match status" value="1"/>
</dbReference>
<dbReference type="AlphaFoldDB" id="A0A371J433"/>
<dbReference type="InterPro" id="IPR036680">
    <property type="entry name" value="SPOR-like_sf"/>
</dbReference>
<dbReference type="Proteomes" id="UP000215694">
    <property type="component" value="Unassembled WGS sequence"/>
</dbReference>
<dbReference type="GO" id="GO:0042834">
    <property type="term" value="F:peptidoglycan binding"/>
    <property type="evidence" value="ECO:0007669"/>
    <property type="project" value="InterPro"/>
</dbReference>
<dbReference type="Pfam" id="PF01520">
    <property type="entry name" value="Amidase_3"/>
    <property type="match status" value="1"/>
</dbReference>
<accession>A0A371J433</accession>
<dbReference type="InterPro" id="IPR050695">
    <property type="entry name" value="N-acetylmuramoyl_amidase_3"/>
</dbReference>
<evidence type="ECO:0000259" key="2">
    <source>
        <dbReference type="SMART" id="SM00646"/>
    </source>
</evidence>
<dbReference type="InterPro" id="IPR002508">
    <property type="entry name" value="MurNAc-LAA_cat"/>
</dbReference>
<name>A0A371J433_9FIRM</name>
<evidence type="ECO:0000256" key="1">
    <source>
        <dbReference type="ARBA" id="ARBA00022801"/>
    </source>
</evidence>
<dbReference type="GO" id="GO:0030288">
    <property type="term" value="C:outer membrane-bounded periplasmic space"/>
    <property type="evidence" value="ECO:0007669"/>
    <property type="project" value="TreeGrafter"/>
</dbReference>
<keyword evidence="1" id="KW-0378">Hydrolase</keyword>
<dbReference type="PANTHER" id="PTHR30404:SF0">
    <property type="entry name" value="N-ACETYLMURAMOYL-L-ALANINE AMIDASE AMIC"/>
    <property type="match status" value="1"/>
</dbReference>
<sequence length="225" mass="25080">MKGRIGMKICINPGHTLRGVGSGAVGIKNESEENRKVASEIIRLLKESGYEVIESRVDSANSNEEYLNKCVKIANGAKADLFVSIHFNSYNKSASGVEALVYEKNNEASKLAGRICESISELGFKNRGVKIRPELYVIRKTTMSAILIECCFIDSSSDMNMYEYRSMARAIVKGITGKSLEADNVSNEKLYRVCVGSYKEKDNANKRLEDVKNKGYKDSFIYIDI</sequence>
<comment type="caution">
    <text evidence="3">The sequence shown here is derived from an EMBL/GenBank/DDBJ whole genome shotgun (WGS) entry which is preliminary data.</text>
</comment>
<keyword evidence="4" id="KW-1185">Reference proteome</keyword>
<feature type="domain" description="MurNAc-LAA" evidence="2">
    <location>
        <begin position="71"/>
        <end position="176"/>
    </location>
</feature>
<dbReference type="Gene3D" id="3.40.630.40">
    <property type="entry name" value="Zn-dependent exopeptidases"/>
    <property type="match status" value="1"/>
</dbReference>
<dbReference type="GO" id="GO:0008745">
    <property type="term" value="F:N-acetylmuramoyl-L-alanine amidase activity"/>
    <property type="evidence" value="ECO:0007669"/>
    <property type="project" value="InterPro"/>
</dbReference>
<dbReference type="CDD" id="cd02696">
    <property type="entry name" value="MurNAc-LAA"/>
    <property type="match status" value="1"/>
</dbReference>
<dbReference type="EMBL" id="NOJY02000013">
    <property type="protein sequence ID" value="RDY27426.1"/>
    <property type="molecule type" value="Genomic_DNA"/>
</dbReference>
<evidence type="ECO:0000313" key="4">
    <source>
        <dbReference type="Proteomes" id="UP000215694"/>
    </source>
</evidence>
<protein>
    <submittedName>
        <fullName evidence="3">N-acetylmuramoyl-L-alanine amidase</fullName>
    </submittedName>
</protein>
<reference evidence="3 4" key="1">
    <citation type="journal article" date="2017" name="Genome Announc.">
        <title>Draft Genome Sequence of Romboutsia weinsteinii sp. nov. Strain CCRI-19649(T) Isolated from Surface Water.</title>
        <authorList>
            <person name="Maheux A.F."/>
            <person name="Boudreau D.K."/>
            <person name="Berube E."/>
            <person name="Boissinot M."/>
            <person name="Cantin P."/>
            <person name="Raymond F."/>
            <person name="Corbeil J."/>
            <person name="Omar R.F."/>
            <person name="Bergeron M.G."/>
        </authorList>
    </citation>
    <scope>NUCLEOTIDE SEQUENCE [LARGE SCALE GENOMIC DNA]</scope>
    <source>
        <strain evidence="3 4">CCRI-19649</strain>
    </source>
</reference>
<gene>
    <name evidence="3" type="ORF">CHL78_009435</name>
</gene>
<dbReference type="SMART" id="SM00646">
    <property type="entry name" value="Ami_3"/>
    <property type="match status" value="1"/>
</dbReference>
<proteinExistence type="predicted"/>
<dbReference type="PANTHER" id="PTHR30404">
    <property type="entry name" value="N-ACETYLMURAMOYL-L-ALANINE AMIDASE"/>
    <property type="match status" value="1"/>
</dbReference>